<sequence length="70" mass="7738">MLSVYSLSSVKPLQYNSAYALGGSSSSLHTKLEYIAVDFKCYPLYMNSKAIAGNTLLLQLEERKLTCLLS</sequence>
<protein>
    <submittedName>
        <fullName evidence="1">Uncharacterized protein</fullName>
    </submittedName>
</protein>
<evidence type="ECO:0000313" key="1">
    <source>
        <dbReference type="EMBL" id="KAF6032198.1"/>
    </source>
</evidence>
<organism evidence="1 2">
    <name type="scientific">Bugula neritina</name>
    <name type="common">Brown bryozoan</name>
    <name type="synonym">Sertularia neritina</name>
    <dbReference type="NCBI Taxonomy" id="10212"/>
    <lineage>
        <taxon>Eukaryota</taxon>
        <taxon>Metazoa</taxon>
        <taxon>Spiralia</taxon>
        <taxon>Lophotrochozoa</taxon>
        <taxon>Bryozoa</taxon>
        <taxon>Gymnolaemata</taxon>
        <taxon>Cheilostomatida</taxon>
        <taxon>Flustrina</taxon>
        <taxon>Buguloidea</taxon>
        <taxon>Bugulidae</taxon>
        <taxon>Bugula</taxon>
    </lineage>
</organism>
<proteinExistence type="predicted"/>
<keyword evidence="2" id="KW-1185">Reference proteome</keyword>
<dbReference type="EMBL" id="VXIV02001527">
    <property type="protein sequence ID" value="KAF6032198.1"/>
    <property type="molecule type" value="Genomic_DNA"/>
</dbReference>
<name>A0A7J7K3N8_BUGNE</name>
<comment type="caution">
    <text evidence="1">The sequence shown here is derived from an EMBL/GenBank/DDBJ whole genome shotgun (WGS) entry which is preliminary data.</text>
</comment>
<reference evidence="1" key="1">
    <citation type="submission" date="2020-06" db="EMBL/GenBank/DDBJ databases">
        <title>Draft genome of Bugula neritina, a colonial animal packing powerful symbionts and potential medicines.</title>
        <authorList>
            <person name="Rayko M."/>
        </authorList>
    </citation>
    <scope>NUCLEOTIDE SEQUENCE [LARGE SCALE GENOMIC DNA]</scope>
    <source>
        <strain evidence="1">Kwan_BN1</strain>
    </source>
</reference>
<gene>
    <name evidence="1" type="ORF">EB796_009501</name>
</gene>
<dbReference type="Proteomes" id="UP000593567">
    <property type="component" value="Unassembled WGS sequence"/>
</dbReference>
<accession>A0A7J7K3N8</accession>
<evidence type="ECO:0000313" key="2">
    <source>
        <dbReference type="Proteomes" id="UP000593567"/>
    </source>
</evidence>
<dbReference type="AlphaFoldDB" id="A0A7J7K3N8"/>